<keyword evidence="3" id="KW-1185">Reference proteome</keyword>
<reference evidence="2" key="1">
    <citation type="journal article" date="2020" name="Stud. Mycol.">
        <title>101 Dothideomycetes genomes: a test case for predicting lifestyles and emergence of pathogens.</title>
        <authorList>
            <person name="Haridas S."/>
            <person name="Albert R."/>
            <person name="Binder M."/>
            <person name="Bloem J."/>
            <person name="Labutti K."/>
            <person name="Salamov A."/>
            <person name="Andreopoulos B."/>
            <person name="Baker S."/>
            <person name="Barry K."/>
            <person name="Bills G."/>
            <person name="Bluhm B."/>
            <person name="Cannon C."/>
            <person name="Castanera R."/>
            <person name="Culley D."/>
            <person name="Daum C."/>
            <person name="Ezra D."/>
            <person name="Gonzalez J."/>
            <person name="Henrissat B."/>
            <person name="Kuo A."/>
            <person name="Liang C."/>
            <person name="Lipzen A."/>
            <person name="Lutzoni F."/>
            <person name="Magnuson J."/>
            <person name="Mondo S."/>
            <person name="Nolan M."/>
            <person name="Ohm R."/>
            <person name="Pangilinan J."/>
            <person name="Park H.-J."/>
            <person name="Ramirez L."/>
            <person name="Alfaro M."/>
            <person name="Sun H."/>
            <person name="Tritt A."/>
            <person name="Yoshinaga Y."/>
            <person name="Zwiers L.-H."/>
            <person name="Turgeon B."/>
            <person name="Goodwin S."/>
            <person name="Spatafora J."/>
            <person name="Crous P."/>
            <person name="Grigoriev I."/>
        </authorList>
    </citation>
    <scope>NUCLEOTIDE SEQUENCE</scope>
    <source>
        <strain evidence="2">CBS 627.86</strain>
    </source>
</reference>
<accession>A0A6A5ZES7</accession>
<feature type="compositionally biased region" description="Polar residues" evidence="1">
    <location>
        <begin position="143"/>
        <end position="156"/>
    </location>
</feature>
<protein>
    <submittedName>
        <fullName evidence="2">Uncharacterized protein</fullName>
    </submittedName>
</protein>
<proteinExistence type="predicted"/>
<name>A0A6A5ZES7_9PLEO</name>
<evidence type="ECO:0000256" key="1">
    <source>
        <dbReference type="SAM" id="MobiDB-lite"/>
    </source>
</evidence>
<evidence type="ECO:0000313" key="2">
    <source>
        <dbReference type="EMBL" id="KAF2117982.1"/>
    </source>
</evidence>
<sequence>MRVTNRDPSQGPYLLLESAPPEDEDPLYTDSRAYDTSSLHRVLLGNRIPSASIVFQSHDQGIGKTQDDRGVEDVDEAVNSGMEENVDSSHEDLVQELWEDMRVVSRKVLRYASDSLDQSHTAAEDSTPLSEPTDAKSPDHATMNLNSAFTASSSRQGLDEEKPCESSTEDPAADPFKPPGEVRDPEANASQTKGSSSQSEGLEELQSDFASTSGLQMGPDKAGVPGATHDLIDLESPAMYMVSPRLSPRSFPINGPEIQMGGPLPPLPPPGTAAGVIITRPNNKPYEIPFRIARDSNVSY</sequence>
<organism evidence="2 3">
    <name type="scientific">Lophiotrema nucula</name>
    <dbReference type="NCBI Taxonomy" id="690887"/>
    <lineage>
        <taxon>Eukaryota</taxon>
        <taxon>Fungi</taxon>
        <taxon>Dikarya</taxon>
        <taxon>Ascomycota</taxon>
        <taxon>Pezizomycotina</taxon>
        <taxon>Dothideomycetes</taxon>
        <taxon>Pleosporomycetidae</taxon>
        <taxon>Pleosporales</taxon>
        <taxon>Lophiotremataceae</taxon>
        <taxon>Lophiotrema</taxon>
    </lineage>
</organism>
<evidence type="ECO:0000313" key="3">
    <source>
        <dbReference type="Proteomes" id="UP000799770"/>
    </source>
</evidence>
<dbReference type="EMBL" id="ML977318">
    <property type="protein sequence ID" value="KAF2117982.1"/>
    <property type="molecule type" value="Genomic_DNA"/>
</dbReference>
<dbReference type="AlphaFoldDB" id="A0A6A5ZES7"/>
<feature type="region of interest" description="Disordered" evidence="1">
    <location>
        <begin position="1"/>
        <end position="26"/>
    </location>
</feature>
<dbReference type="Proteomes" id="UP000799770">
    <property type="component" value="Unassembled WGS sequence"/>
</dbReference>
<gene>
    <name evidence="2" type="ORF">BDV96DRAFT_407059</name>
</gene>
<feature type="region of interest" description="Disordered" evidence="1">
    <location>
        <begin position="115"/>
        <end position="228"/>
    </location>
</feature>